<dbReference type="InterPro" id="IPR022792">
    <property type="entry name" value="T2SS_protein-GspN"/>
</dbReference>
<reference evidence="12 13" key="1">
    <citation type="submission" date="2010-12" db="EMBL/GenBank/DDBJ databases">
        <title>Complete sequence of Desulfurispirillum indicum S5.</title>
        <authorList>
            <consortium name="US DOE Joint Genome Institute"/>
            <person name="Lucas S."/>
            <person name="Copeland A."/>
            <person name="Lapidus A."/>
            <person name="Cheng J.-F."/>
            <person name="Goodwin L."/>
            <person name="Pitluck S."/>
            <person name="Chertkov O."/>
            <person name="Held B."/>
            <person name="Detter J.C."/>
            <person name="Han C."/>
            <person name="Tapia R."/>
            <person name="Land M."/>
            <person name="Hauser L."/>
            <person name="Kyrpides N."/>
            <person name="Ivanova N."/>
            <person name="Mikhailova N."/>
            <person name="Haggblom M."/>
            <person name="Rauschenbach I."/>
            <person name="Bini E."/>
            <person name="Woyke T."/>
        </authorList>
    </citation>
    <scope>NUCLEOTIDE SEQUENCE [LARGE SCALE GENOMIC DNA]</scope>
    <source>
        <strain evidence="13">ATCC BAA-1389 / DSM 22839 / S5</strain>
    </source>
</reference>
<proteinExistence type="inferred from homology"/>
<keyword evidence="13" id="KW-1185">Reference proteome</keyword>
<dbReference type="Proteomes" id="UP000002572">
    <property type="component" value="Chromosome"/>
</dbReference>
<evidence type="ECO:0000256" key="2">
    <source>
        <dbReference type="ARBA" id="ARBA00007208"/>
    </source>
</evidence>
<evidence type="ECO:0000256" key="9">
    <source>
        <dbReference type="ARBA" id="ARBA00023136"/>
    </source>
</evidence>
<gene>
    <name evidence="12" type="ordered locus">Selin_1286</name>
</gene>
<evidence type="ECO:0000256" key="1">
    <source>
        <dbReference type="ARBA" id="ARBA00004533"/>
    </source>
</evidence>
<evidence type="ECO:0000256" key="3">
    <source>
        <dbReference type="ARBA" id="ARBA00021563"/>
    </source>
</evidence>
<dbReference type="InParanoid" id="E6W5J0"/>
<protein>
    <recommendedName>
        <fullName evidence="3">Type II secretion system protein N</fullName>
    </recommendedName>
    <alternativeName>
        <fullName evidence="10">General secretion pathway protein N</fullName>
    </alternativeName>
</protein>
<comment type="similarity">
    <text evidence="2">Belongs to the GSP N family.</text>
</comment>
<name>E6W5J0_DESIS</name>
<accession>E6W5J0</accession>
<evidence type="ECO:0000256" key="11">
    <source>
        <dbReference type="SAM" id="Phobius"/>
    </source>
</evidence>
<evidence type="ECO:0000256" key="4">
    <source>
        <dbReference type="ARBA" id="ARBA00022448"/>
    </source>
</evidence>
<organism evidence="12 13">
    <name type="scientific">Desulfurispirillum indicum (strain ATCC BAA-1389 / DSM 22839 / S5)</name>
    <dbReference type="NCBI Taxonomy" id="653733"/>
    <lineage>
        <taxon>Bacteria</taxon>
        <taxon>Pseudomonadati</taxon>
        <taxon>Chrysiogenota</taxon>
        <taxon>Chrysiogenia</taxon>
        <taxon>Chrysiogenales</taxon>
        <taxon>Chrysiogenaceae</taxon>
        <taxon>Desulfurispirillum</taxon>
    </lineage>
</organism>
<sequence length="247" mass="27308">MLTKKRIFGIVLAFFLLYGFFLVTTIPAAYIWAKIPAQDTITLTRISGTLWNGNASLHYGPLPPLPVSWKISPRLLWQGKVLLAFRVQEGRTDIDLGIAAAPWGAVQLMASGRLDATTVQPLLQTLNLRVPGHLEIRRVHVNIHGDEIRQADGTLHWSGGLVESTQSGNAFTINMPVLVGNLSHEEQRAILRIGREGDDQPVGEISLGPDGWARLQIMSHLTRAIPLPWNIPGRAGSILFTYEEKVF</sequence>
<dbReference type="EMBL" id="CP002432">
    <property type="protein sequence ID" value="ADU66021.1"/>
    <property type="molecule type" value="Genomic_DNA"/>
</dbReference>
<dbReference type="AlphaFoldDB" id="E6W5J0"/>
<dbReference type="RefSeq" id="WP_013505902.1">
    <property type="nucleotide sequence ID" value="NC_014836.1"/>
</dbReference>
<comment type="subcellular location">
    <subcellularLocation>
        <location evidence="1">Cell inner membrane</location>
    </subcellularLocation>
</comment>
<dbReference type="HOGENOM" id="CLU_1123139_0_0_0"/>
<evidence type="ECO:0000256" key="5">
    <source>
        <dbReference type="ARBA" id="ARBA00022475"/>
    </source>
</evidence>
<dbReference type="GO" id="GO:0015627">
    <property type="term" value="C:type II protein secretion system complex"/>
    <property type="evidence" value="ECO:0007669"/>
    <property type="project" value="InterPro"/>
</dbReference>
<feature type="transmembrane region" description="Helical" evidence="11">
    <location>
        <begin position="7"/>
        <end position="33"/>
    </location>
</feature>
<evidence type="ECO:0000313" key="13">
    <source>
        <dbReference type="Proteomes" id="UP000002572"/>
    </source>
</evidence>
<keyword evidence="9 11" id="KW-0472">Membrane</keyword>
<dbReference type="OrthoDB" id="6706905at2"/>
<keyword evidence="7 11" id="KW-0812">Transmembrane</keyword>
<dbReference type="Pfam" id="PF01203">
    <property type="entry name" value="T2SSN"/>
    <property type="match status" value="1"/>
</dbReference>
<keyword evidence="4" id="KW-0813">Transport</keyword>
<keyword evidence="11" id="KW-1133">Transmembrane helix</keyword>
<dbReference type="GO" id="GO:0005886">
    <property type="term" value="C:plasma membrane"/>
    <property type="evidence" value="ECO:0007669"/>
    <property type="project" value="UniProtKB-SubCell"/>
</dbReference>
<evidence type="ECO:0000256" key="6">
    <source>
        <dbReference type="ARBA" id="ARBA00022519"/>
    </source>
</evidence>
<keyword evidence="8" id="KW-0653">Protein transport</keyword>
<dbReference type="KEGG" id="din:Selin_1286"/>
<evidence type="ECO:0000313" key="12">
    <source>
        <dbReference type="EMBL" id="ADU66021.1"/>
    </source>
</evidence>
<keyword evidence="5" id="KW-1003">Cell membrane</keyword>
<keyword evidence="6" id="KW-0997">Cell inner membrane</keyword>
<evidence type="ECO:0000256" key="7">
    <source>
        <dbReference type="ARBA" id="ARBA00022692"/>
    </source>
</evidence>
<dbReference type="GO" id="GO:0015628">
    <property type="term" value="P:protein secretion by the type II secretion system"/>
    <property type="evidence" value="ECO:0007669"/>
    <property type="project" value="InterPro"/>
</dbReference>
<dbReference type="STRING" id="653733.Selin_1286"/>
<evidence type="ECO:0000256" key="10">
    <source>
        <dbReference type="ARBA" id="ARBA00030772"/>
    </source>
</evidence>
<evidence type="ECO:0000256" key="8">
    <source>
        <dbReference type="ARBA" id="ARBA00022927"/>
    </source>
</evidence>